<dbReference type="EMBL" id="JAFFJS010000004">
    <property type="protein sequence ID" value="MBM9433610.1"/>
    <property type="molecule type" value="Genomic_DNA"/>
</dbReference>
<dbReference type="SUPFAM" id="SSF56784">
    <property type="entry name" value="HAD-like"/>
    <property type="match status" value="1"/>
</dbReference>
<dbReference type="PANTHER" id="PTHR10000">
    <property type="entry name" value="PHOSPHOSERINE PHOSPHATASE"/>
    <property type="match status" value="1"/>
</dbReference>
<evidence type="ECO:0000313" key="1">
    <source>
        <dbReference type="EMBL" id="MBM9433610.1"/>
    </source>
</evidence>
<dbReference type="Gene3D" id="3.40.50.1000">
    <property type="entry name" value="HAD superfamily/HAD-like"/>
    <property type="match status" value="1"/>
</dbReference>
<dbReference type="Proteomes" id="UP000705983">
    <property type="component" value="Unassembled WGS sequence"/>
</dbReference>
<accession>A0ABS2TG23</accession>
<name>A0ABS2TG23_9ACTO</name>
<keyword evidence="2" id="KW-1185">Reference proteome</keyword>
<dbReference type="InterPro" id="IPR036412">
    <property type="entry name" value="HAD-like_sf"/>
</dbReference>
<proteinExistence type="predicted"/>
<protein>
    <submittedName>
        <fullName evidence="1">HAD family phosphatase</fullName>
    </submittedName>
</protein>
<organism evidence="1 2">
    <name type="scientific">Flaviflexus equikiangi</name>
    <dbReference type="NCBI Taxonomy" id="2758573"/>
    <lineage>
        <taxon>Bacteria</taxon>
        <taxon>Bacillati</taxon>
        <taxon>Actinomycetota</taxon>
        <taxon>Actinomycetes</taxon>
        <taxon>Actinomycetales</taxon>
        <taxon>Actinomycetaceae</taxon>
        <taxon>Flaviflexus</taxon>
    </lineage>
</organism>
<dbReference type="InterPro" id="IPR006379">
    <property type="entry name" value="HAD-SF_hydro_IIB"/>
</dbReference>
<dbReference type="NCBIfam" id="TIGR01484">
    <property type="entry name" value="HAD-SF-IIB"/>
    <property type="match status" value="1"/>
</dbReference>
<comment type="caution">
    <text evidence="1">The sequence shown here is derived from an EMBL/GenBank/DDBJ whole genome shotgun (WGS) entry which is preliminary data.</text>
</comment>
<dbReference type="InterPro" id="IPR023214">
    <property type="entry name" value="HAD_sf"/>
</dbReference>
<dbReference type="Pfam" id="PF08282">
    <property type="entry name" value="Hydrolase_3"/>
    <property type="match status" value="1"/>
</dbReference>
<reference evidence="2" key="1">
    <citation type="submission" date="2021-02" db="EMBL/GenBank/DDBJ databases">
        <title>Leucobacter sp. CX169.</title>
        <authorList>
            <person name="Cheng Y."/>
        </authorList>
    </citation>
    <scope>NUCLEOTIDE SEQUENCE [LARGE SCALE GENOMIC DNA]</scope>
    <source>
        <strain evidence="2">JY899</strain>
    </source>
</reference>
<sequence length="283" mass="30643">MTTTVTPVLDYSNLPWPQDQPEHFVFDVDGTLTDHHSVTHPPTLHALRAARDAGYPITVATGRLFHAGARLLERAGVEGWVVANCGSVVWNGSEVVEEYTIPVETVESFIELGRSLGMIPAVYYVDDIYTDPVDTVDLPVATLNANEGRPIRVADLDSLDLEHVTKVQFGADIPVIEKYQPLIAEQFPGVVRGHPYFLELPPTGITKWEGIETALSHQGLSADRGLGAGDSGNDTPWLPKMGISVAAPDSPAEVKNVVDAVLPPVEFPVATLINAILRRNDEG</sequence>
<dbReference type="RefSeq" id="WP_187996819.1">
    <property type="nucleotide sequence ID" value="NZ_JACEXG010000004.1"/>
</dbReference>
<dbReference type="Gene3D" id="3.30.1240.10">
    <property type="match status" value="1"/>
</dbReference>
<dbReference type="PANTHER" id="PTHR10000:SF8">
    <property type="entry name" value="HAD SUPERFAMILY HYDROLASE-LIKE, TYPE 3"/>
    <property type="match status" value="1"/>
</dbReference>
<evidence type="ECO:0000313" key="2">
    <source>
        <dbReference type="Proteomes" id="UP000705983"/>
    </source>
</evidence>
<gene>
    <name evidence="1" type="ORF">JVW63_07860</name>
</gene>